<keyword evidence="2" id="KW-1133">Transmembrane helix</keyword>
<proteinExistence type="predicted"/>
<feature type="region of interest" description="Disordered" evidence="1">
    <location>
        <begin position="733"/>
        <end position="762"/>
    </location>
</feature>
<keyword evidence="2" id="KW-0472">Membrane</keyword>
<feature type="transmembrane region" description="Helical" evidence="2">
    <location>
        <begin position="158"/>
        <end position="180"/>
    </location>
</feature>
<protein>
    <submittedName>
        <fullName evidence="3">Uncharacterized protein</fullName>
    </submittedName>
</protein>
<feature type="compositionally biased region" description="Polar residues" evidence="1">
    <location>
        <begin position="912"/>
        <end position="928"/>
    </location>
</feature>
<feature type="transmembrane region" description="Helical" evidence="2">
    <location>
        <begin position="117"/>
        <end position="146"/>
    </location>
</feature>
<organism evidence="3 4">
    <name type="scientific">Tilletia walkeri</name>
    <dbReference type="NCBI Taxonomy" id="117179"/>
    <lineage>
        <taxon>Eukaryota</taxon>
        <taxon>Fungi</taxon>
        <taxon>Dikarya</taxon>
        <taxon>Basidiomycota</taxon>
        <taxon>Ustilaginomycotina</taxon>
        <taxon>Exobasidiomycetes</taxon>
        <taxon>Tilletiales</taxon>
        <taxon>Tilletiaceae</taxon>
        <taxon>Tilletia</taxon>
    </lineage>
</organism>
<keyword evidence="2" id="KW-0812">Transmembrane</keyword>
<feature type="compositionally biased region" description="Polar residues" evidence="1">
    <location>
        <begin position="737"/>
        <end position="761"/>
    </location>
</feature>
<evidence type="ECO:0000313" key="3">
    <source>
        <dbReference type="EMBL" id="KAE8268683.1"/>
    </source>
</evidence>
<dbReference type="EMBL" id="LWDG02000135">
    <property type="protein sequence ID" value="KAE8268683.1"/>
    <property type="molecule type" value="Genomic_DNA"/>
</dbReference>
<dbReference type="Proteomes" id="UP000078113">
    <property type="component" value="Unassembled WGS sequence"/>
</dbReference>
<feature type="transmembrane region" description="Helical" evidence="2">
    <location>
        <begin position="200"/>
        <end position="222"/>
    </location>
</feature>
<sequence length="973" mass="103692">MVAVEASPGASAAKTWITLFISGLSDGRWYRKIFEEILTVLSLSPLNPTRAALFAGTFNLATGMRTSTKLFETSRKVKALLVALLATLFGQIILTAFTCQKELEQNTSSEVTSPLWIAVLELDLVCVVLPIIATAVISLAFYEGLIRGSASAKNGVRWTLLLSIGLCKAAEVGSLILLPLAARSSPQADTRFLLPYNTVAVLACAFLLLELVILFGVLVVGRERLNLNNNPWQSKLSLTKIRLGFRILLASSIIPFGLLVAAVAVLSPSEQAGVAHHLTLFAQFQVAAAIAAVSLTSKVTVHSQASTFHANQRSQLRSKESIASLKETRIRMVTETSQPPLPSLEKFDLSKSGGPEVKSKSRNSWFADLKGATAAQSVLHHRRRSTATQIQPIHPYTAGSDNKDSSTNLRSPIGSPGLGLTTGSDETRRDDSDIDGAPFSENDSKRDKKDWSSHERAPVDDDYMATIKEESNTSHDVVRDIPVRIPARARAWSRSAAFVFPRSRGQNHVNHPNGSPMPPAFPAGSFGGGGQSGTYGGYGDIIGAYMEATRDTIRSMLPGGNARSRDQDGARIKPHCPPHALCEKCRALVGTSDALTNFDFEFGLPAATDMTLNGGKYDVPSTTDVHNRGGSISTFRPSISTKRNTFGLDGASIVSEAETGVVMSKASASNPPVVPSPNLGNGFDAASLLNITVCNNEDRNLVEGVTGDETYELIYGWQPLPRSQVASTTFHRADGSVRSTSSIARPNSEQCRSKAGTSADSALTMRGRLPDAQDSTLNSFPTSVSVNSNFSRFSQAGFSSRAEGRWGSTTPSDHRPSTDLSSRVVSILTVTVTRPSSPSEVAHSESGSTICMHPQVSALRRNSILQTSSLTSTVDAVGVPTRPLAVARRGTVSSSSPPAMALAIATTRRSRSNTVTINSKTSRPSSLSVPGPSKAHAVRPKFIRSSSLSVVADSEPPAEVTKVVPGSQSKLSS</sequence>
<comment type="caution">
    <text evidence="3">The sequence shown here is derived from an EMBL/GenBank/DDBJ whole genome shotgun (WGS) entry which is preliminary data.</text>
</comment>
<feature type="region of interest" description="Disordered" evidence="1">
    <location>
        <begin position="801"/>
        <end position="820"/>
    </location>
</feature>
<gene>
    <name evidence="3" type="ORF">A4X09_0g3655</name>
</gene>
<feature type="compositionally biased region" description="Basic and acidic residues" evidence="1">
    <location>
        <begin position="442"/>
        <end position="459"/>
    </location>
</feature>
<feature type="transmembrane region" description="Helical" evidence="2">
    <location>
        <begin position="243"/>
        <end position="266"/>
    </location>
</feature>
<name>A0A8X7T5V9_9BASI</name>
<feature type="region of interest" description="Disordered" evidence="1">
    <location>
        <begin position="377"/>
        <end position="462"/>
    </location>
</feature>
<accession>A0A8X7T5V9</accession>
<keyword evidence="4" id="KW-1185">Reference proteome</keyword>
<feature type="transmembrane region" description="Helical" evidence="2">
    <location>
        <begin position="79"/>
        <end position="97"/>
    </location>
</feature>
<evidence type="ECO:0000313" key="4">
    <source>
        <dbReference type="Proteomes" id="UP000078113"/>
    </source>
</evidence>
<evidence type="ECO:0000256" key="2">
    <source>
        <dbReference type="SAM" id="Phobius"/>
    </source>
</evidence>
<reference evidence="3" key="2">
    <citation type="journal article" date="2019" name="IMA Fungus">
        <title>Genome sequencing and comparison of five Tilletia species to identify candidate genes for the detection of regulated species infecting wheat.</title>
        <authorList>
            <person name="Nguyen H.D.T."/>
            <person name="Sultana T."/>
            <person name="Kesanakurti P."/>
            <person name="Hambleton S."/>
        </authorList>
    </citation>
    <scope>NUCLEOTIDE SEQUENCE</scope>
    <source>
        <strain evidence="3">DAOMC 236422</strain>
    </source>
</reference>
<evidence type="ECO:0000256" key="1">
    <source>
        <dbReference type="SAM" id="MobiDB-lite"/>
    </source>
</evidence>
<feature type="region of interest" description="Disordered" evidence="1">
    <location>
        <begin position="907"/>
        <end position="973"/>
    </location>
</feature>
<reference evidence="3" key="1">
    <citation type="submission" date="2016-04" db="EMBL/GenBank/DDBJ databases">
        <authorList>
            <person name="Nguyen H.D."/>
            <person name="Samba Siva P."/>
            <person name="Cullis J."/>
            <person name="Levesque C.A."/>
            <person name="Hambleton S."/>
        </authorList>
    </citation>
    <scope>NUCLEOTIDE SEQUENCE</scope>
    <source>
        <strain evidence="3">DAOMC 236422</strain>
    </source>
</reference>
<feature type="region of interest" description="Disordered" evidence="1">
    <location>
        <begin position="333"/>
        <end position="362"/>
    </location>
</feature>
<dbReference type="AlphaFoldDB" id="A0A8X7T5V9"/>